<dbReference type="GO" id="GO:0061630">
    <property type="term" value="F:ubiquitin protein ligase activity"/>
    <property type="evidence" value="ECO:0007669"/>
    <property type="project" value="UniProtKB-EC"/>
</dbReference>
<dbReference type="Pfam" id="PF13639">
    <property type="entry name" value="zf-RING_2"/>
    <property type="match status" value="1"/>
</dbReference>
<name>A0A6A1VXE3_9ROSI</name>
<dbReference type="GO" id="GO:0016567">
    <property type="term" value="P:protein ubiquitination"/>
    <property type="evidence" value="ECO:0007669"/>
    <property type="project" value="TreeGrafter"/>
</dbReference>
<dbReference type="EC" id="2.3.2.27" evidence="2"/>
<evidence type="ECO:0000259" key="7">
    <source>
        <dbReference type="PROSITE" id="PS50089"/>
    </source>
</evidence>
<evidence type="ECO:0000313" key="9">
    <source>
        <dbReference type="EMBL" id="KAB1216717.1"/>
    </source>
</evidence>
<evidence type="ECO:0000256" key="3">
    <source>
        <dbReference type="ARBA" id="ARBA00022723"/>
    </source>
</evidence>
<dbReference type="SMART" id="SM00184">
    <property type="entry name" value="RING"/>
    <property type="match status" value="1"/>
</dbReference>
<evidence type="ECO:0000256" key="4">
    <source>
        <dbReference type="ARBA" id="ARBA00022771"/>
    </source>
</evidence>
<dbReference type="AlphaFoldDB" id="A0A6A1VXE3"/>
<dbReference type="PANTHER" id="PTHR15710">
    <property type="entry name" value="E3 UBIQUITIN-PROTEIN LIGASE PRAJA"/>
    <property type="match status" value="1"/>
</dbReference>
<organism evidence="8 10">
    <name type="scientific">Morella rubra</name>
    <name type="common">Chinese bayberry</name>
    <dbReference type="NCBI Taxonomy" id="262757"/>
    <lineage>
        <taxon>Eukaryota</taxon>
        <taxon>Viridiplantae</taxon>
        <taxon>Streptophyta</taxon>
        <taxon>Embryophyta</taxon>
        <taxon>Tracheophyta</taxon>
        <taxon>Spermatophyta</taxon>
        <taxon>Magnoliopsida</taxon>
        <taxon>eudicotyledons</taxon>
        <taxon>Gunneridae</taxon>
        <taxon>Pentapetalae</taxon>
        <taxon>rosids</taxon>
        <taxon>fabids</taxon>
        <taxon>Fagales</taxon>
        <taxon>Myricaceae</taxon>
        <taxon>Morella</taxon>
    </lineage>
</organism>
<feature type="domain" description="RING-type" evidence="7">
    <location>
        <begin position="173"/>
        <end position="214"/>
    </location>
</feature>
<dbReference type="SUPFAM" id="SSF57850">
    <property type="entry name" value="RING/U-box"/>
    <property type="match status" value="1"/>
</dbReference>
<comment type="caution">
    <text evidence="8">The sequence shown here is derived from an EMBL/GenBank/DDBJ whole genome shotgun (WGS) entry which is preliminary data.</text>
</comment>
<evidence type="ECO:0000313" key="10">
    <source>
        <dbReference type="Proteomes" id="UP000516437"/>
    </source>
</evidence>
<gene>
    <name evidence="9" type="ORF">CJ030_MR4G023692</name>
    <name evidence="8" type="ORF">CJ030_MR4G023693</name>
</gene>
<evidence type="ECO:0000313" key="8">
    <source>
        <dbReference type="EMBL" id="KAB1216716.1"/>
    </source>
</evidence>
<protein>
    <recommendedName>
        <fullName evidence="2">RING-type E3 ubiquitin transferase</fullName>
        <ecNumber evidence="2">2.3.2.27</ecNumber>
    </recommendedName>
</protein>
<reference evidence="8 10" key="2">
    <citation type="journal article" date="2019" name="Plant Biotechnol. J.">
        <title>The red bayberry genome and genetic basis of sex determination.</title>
        <authorList>
            <person name="Jia H.M."/>
            <person name="Jia H.J."/>
            <person name="Cai Q.L."/>
            <person name="Wang Y."/>
            <person name="Zhao H.B."/>
            <person name="Yang W.F."/>
            <person name="Wang G.Y."/>
            <person name="Li Y.H."/>
            <person name="Zhan D.L."/>
            <person name="Shen Y.T."/>
            <person name="Niu Q.F."/>
            <person name="Chang L."/>
            <person name="Qiu J."/>
            <person name="Zhao L."/>
            <person name="Xie H.B."/>
            <person name="Fu W.Y."/>
            <person name="Jin J."/>
            <person name="Li X.W."/>
            <person name="Jiao Y."/>
            <person name="Zhou C.C."/>
            <person name="Tu T."/>
            <person name="Chai C.Y."/>
            <person name="Gao J.L."/>
            <person name="Fan L.J."/>
            <person name="van de Weg E."/>
            <person name="Wang J.Y."/>
            <person name="Gao Z.S."/>
        </authorList>
    </citation>
    <scope>NUCLEOTIDE SEQUENCE [LARGE SCALE GENOMIC DNA]</scope>
    <source>
        <tissue evidence="8">Leaves</tissue>
    </source>
</reference>
<dbReference type="PANTHER" id="PTHR15710:SF77">
    <property type="entry name" value="RING-H2 FINGER PROTEIN ATL21B"/>
    <property type="match status" value="1"/>
</dbReference>
<keyword evidence="4 6" id="KW-0863">Zinc-finger</keyword>
<dbReference type="InterPro" id="IPR013083">
    <property type="entry name" value="Znf_RING/FYVE/PHD"/>
</dbReference>
<dbReference type="GO" id="GO:0005737">
    <property type="term" value="C:cytoplasm"/>
    <property type="evidence" value="ECO:0007669"/>
    <property type="project" value="TreeGrafter"/>
</dbReference>
<dbReference type="CDD" id="cd16454">
    <property type="entry name" value="RING-H2_PA-TM-RING"/>
    <property type="match status" value="1"/>
</dbReference>
<accession>A0A6A1VXE3</accession>
<reference evidence="8" key="1">
    <citation type="submission" date="2018-07" db="EMBL/GenBank/DDBJ databases">
        <authorList>
            <person name="Gao Z.-S."/>
            <person name="Jia H.-M."/>
            <person name="Jia H.-J."/>
            <person name="Cai Q.-L."/>
            <person name="Wang Y."/>
            <person name="Zhao H.-B."/>
        </authorList>
    </citation>
    <scope>NUCLEOTIDE SEQUENCE</scope>
    <source>
        <tissue evidence="8">Leaves</tissue>
    </source>
</reference>
<dbReference type="PROSITE" id="PS50089">
    <property type="entry name" value="ZF_RING_2"/>
    <property type="match status" value="1"/>
</dbReference>
<keyword evidence="5" id="KW-0862">Zinc</keyword>
<reference evidence="8" key="3">
    <citation type="submission" date="2019-09" db="EMBL/GenBank/DDBJ databases">
        <authorList>
            <person name="Gao Z."/>
        </authorList>
    </citation>
    <scope>NUCLEOTIDE SEQUENCE</scope>
    <source>
        <tissue evidence="8">Leaves</tissue>
    </source>
</reference>
<evidence type="ECO:0000256" key="2">
    <source>
        <dbReference type="ARBA" id="ARBA00012483"/>
    </source>
</evidence>
<sequence length="220" mass="24802">MSSITPFVHRCGAWQPDYFNEPDSVSPDPAFFIEVFFNFESMGGDNSQSVTSPTSYEVFIIRRDLLIMNSTSWSMISSMLSLMDVPISVQPFMIQKISTFARELAREADNMYRKTIPMVVALTVVIQGMHDELSEALRESMDDWEFTASLVCASKSSIEALEKVEVEGGTTPCVVCLEDILTGSEATHMPCSHVYHRDCIANWLRKSNLCPLCRFQMPVE</sequence>
<evidence type="ECO:0000256" key="1">
    <source>
        <dbReference type="ARBA" id="ARBA00000900"/>
    </source>
</evidence>
<proteinExistence type="predicted"/>
<dbReference type="Proteomes" id="UP000516437">
    <property type="component" value="Chromosome 4"/>
</dbReference>
<evidence type="ECO:0000256" key="5">
    <source>
        <dbReference type="ARBA" id="ARBA00022833"/>
    </source>
</evidence>
<evidence type="ECO:0000256" key="6">
    <source>
        <dbReference type="PROSITE-ProRule" id="PRU00175"/>
    </source>
</evidence>
<keyword evidence="3" id="KW-0479">Metal-binding</keyword>
<comment type="catalytic activity">
    <reaction evidence="1">
        <text>S-ubiquitinyl-[E2 ubiquitin-conjugating enzyme]-L-cysteine + [acceptor protein]-L-lysine = [E2 ubiquitin-conjugating enzyme]-L-cysteine + N(6)-ubiquitinyl-[acceptor protein]-L-lysine.</text>
        <dbReference type="EC" id="2.3.2.27"/>
    </reaction>
</comment>
<dbReference type="InterPro" id="IPR001841">
    <property type="entry name" value="Znf_RING"/>
</dbReference>
<dbReference type="EMBL" id="RXIC02000022">
    <property type="protein sequence ID" value="KAB1216717.1"/>
    <property type="molecule type" value="Genomic_DNA"/>
</dbReference>
<dbReference type="GO" id="GO:0008270">
    <property type="term" value="F:zinc ion binding"/>
    <property type="evidence" value="ECO:0007669"/>
    <property type="project" value="UniProtKB-KW"/>
</dbReference>
<dbReference type="EMBL" id="RXIC02000022">
    <property type="protein sequence ID" value="KAB1216716.1"/>
    <property type="molecule type" value="Genomic_DNA"/>
</dbReference>
<keyword evidence="10" id="KW-1185">Reference proteome</keyword>
<dbReference type="Gene3D" id="3.30.40.10">
    <property type="entry name" value="Zinc/RING finger domain, C3HC4 (zinc finger)"/>
    <property type="match status" value="1"/>
</dbReference>
<dbReference type="OrthoDB" id="1149625at2759"/>